<organism evidence="1">
    <name type="scientific">Anguilla anguilla</name>
    <name type="common">European freshwater eel</name>
    <name type="synonym">Muraena anguilla</name>
    <dbReference type="NCBI Taxonomy" id="7936"/>
    <lineage>
        <taxon>Eukaryota</taxon>
        <taxon>Metazoa</taxon>
        <taxon>Chordata</taxon>
        <taxon>Craniata</taxon>
        <taxon>Vertebrata</taxon>
        <taxon>Euteleostomi</taxon>
        <taxon>Actinopterygii</taxon>
        <taxon>Neopterygii</taxon>
        <taxon>Teleostei</taxon>
        <taxon>Anguilliformes</taxon>
        <taxon>Anguillidae</taxon>
        <taxon>Anguilla</taxon>
    </lineage>
</organism>
<dbReference type="EMBL" id="GBXM01024863">
    <property type="protein sequence ID" value="JAH83714.1"/>
    <property type="molecule type" value="Transcribed_RNA"/>
</dbReference>
<proteinExistence type="predicted"/>
<accession>A0A0E9VZZ0</accession>
<name>A0A0E9VZZ0_ANGAN</name>
<protein>
    <submittedName>
        <fullName evidence="1">Uncharacterized protein</fullName>
    </submittedName>
</protein>
<evidence type="ECO:0000313" key="1">
    <source>
        <dbReference type="EMBL" id="JAH83714.1"/>
    </source>
</evidence>
<reference evidence="1" key="1">
    <citation type="submission" date="2014-11" db="EMBL/GenBank/DDBJ databases">
        <authorList>
            <person name="Amaro Gonzalez C."/>
        </authorList>
    </citation>
    <scope>NUCLEOTIDE SEQUENCE</scope>
</reference>
<dbReference type="AlphaFoldDB" id="A0A0E9VZZ0"/>
<sequence>MNSLINVACRFFCCFFLSVFTDKLMNDS</sequence>
<reference evidence="1" key="2">
    <citation type="journal article" date="2015" name="Fish Shellfish Immunol.">
        <title>Early steps in the European eel (Anguilla anguilla)-Vibrio vulnificus interaction in the gills: Role of the RtxA13 toxin.</title>
        <authorList>
            <person name="Callol A."/>
            <person name="Pajuelo D."/>
            <person name="Ebbesson L."/>
            <person name="Teles M."/>
            <person name="MacKenzie S."/>
            <person name="Amaro C."/>
        </authorList>
    </citation>
    <scope>NUCLEOTIDE SEQUENCE</scope>
</reference>